<accession>A0A395TAU8</accession>
<evidence type="ECO:0000259" key="6">
    <source>
        <dbReference type="PROSITE" id="PS51263"/>
    </source>
</evidence>
<organism evidence="7 8">
    <name type="scientific">Fusarium longipes</name>
    <dbReference type="NCBI Taxonomy" id="694270"/>
    <lineage>
        <taxon>Eukaryota</taxon>
        <taxon>Fungi</taxon>
        <taxon>Dikarya</taxon>
        <taxon>Ascomycota</taxon>
        <taxon>Pezizomycotina</taxon>
        <taxon>Sordariomycetes</taxon>
        <taxon>Hypocreomycetidae</taxon>
        <taxon>Hypocreales</taxon>
        <taxon>Nectriaceae</taxon>
        <taxon>Fusarium</taxon>
    </lineage>
</organism>
<dbReference type="PRINTS" id="PR00006">
    <property type="entry name" value="COFILIN"/>
</dbReference>
<evidence type="ECO:0000256" key="1">
    <source>
        <dbReference type="ARBA" id="ARBA00004109"/>
    </source>
</evidence>
<proteinExistence type="inferred from homology"/>
<dbReference type="OrthoDB" id="10249245at2759"/>
<dbReference type="InterPro" id="IPR029006">
    <property type="entry name" value="ADF-H/Gelsolin-like_dom_sf"/>
</dbReference>
<dbReference type="PROSITE" id="PS51263">
    <property type="entry name" value="ADF_H"/>
    <property type="match status" value="1"/>
</dbReference>
<protein>
    <recommendedName>
        <fullName evidence="3">Cofilin</fullName>
    </recommendedName>
    <alternativeName>
        <fullName evidence="5">Actin-depolymerizing factor 1</fullName>
    </alternativeName>
</protein>
<dbReference type="InterPro" id="IPR017904">
    <property type="entry name" value="ADF/Cofilin"/>
</dbReference>
<gene>
    <name evidence="7" type="ORF">FLONG3_3</name>
</gene>
<dbReference type="Gene3D" id="3.40.20.10">
    <property type="entry name" value="Severin"/>
    <property type="match status" value="1"/>
</dbReference>
<dbReference type="GO" id="GO:0016363">
    <property type="term" value="C:nuclear matrix"/>
    <property type="evidence" value="ECO:0007669"/>
    <property type="project" value="UniProtKB-SubCell"/>
</dbReference>
<comment type="subcellular location">
    <subcellularLocation>
        <location evidence="1">Nucleus matrix</location>
    </subcellularLocation>
</comment>
<dbReference type="CDD" id="cd11286">
    <property type="entry name" value="ADF_cofilin_like"/>
    <property type="match status" value="1"/>
</dbReference>
<evidence type="ECO:0000256" key="4">
    <source>
        <dbReference type="ARBA" id="ARBA00023203"/>
    </source>
</evidence>
<keyword evidence="4" id="KW-0009">Actin-binding</keyword>
<evidence type="ECO:0000313" key="8">
    <source>
        <dbReference type="Proteomes" id="UP000266234"/>
    </source>
</evidence>
<comment type="similarity">
    <text evidence="2">Belongs to the actin-binding proteins ADF family.</text>
</comment>
<dbReference type="GO" id="GO:0030042">
    <property type="term" value="P:actin filament depolymerization"/>
    <property type="evidence" value="ECO:0007669"/>
    <property type="project" value="InterPro"/>
</dbReference>
<evidence type="ECO:0000256" key="2">
    <source>
        <dbReference type="ARBA" id="ARBA00006844"/>
    </source>
</evidence>
<dbReference type="Proteomes" id="UP000266234">
    <property type="component" value="Unassembled WGS sequence"/>
</dbReference>
<evidence type="ECO:0000256" key="5">
    <source>
        <dbReference type="ARBA" id="ARBA00032427"/>
    </source>
</evidence>
<evidence type="ECO:0000256" key="3">
    <source>
        <dbReference type="ARBA" id="ARBA00015630"/>
    </source>
</evidence>
<reference evidence="7 8" key="1">
    <citation type="journal article" date="2018" name="PLoS Pathog.">
        <title>Evolution of structural diversity of trichothecenes, a family of toxins produced by plant pathogenic and entomopathogenic fungi.</title>
        <authorList>
            <person name="Proctor R.H."/>
            <person name="McCormick S.P."/>
            <person name="Kim H.S."/>
            <person name="Cardoza R.E."/>
            <person name="Stanley A.M."/>
            <person name="Lindo L."/>
            <person name="Kelly A."/>
            <person name="Brown D.W."/>
            <person name="Lee T."/>
            <person name="Vaughan M.M."/>
            <person name="Alexander N.J."/>
            <person name="Busman M."/>
            <person name="Gutierrez S."/>
        </authorList>
    </citation>
    <scope>NUCLEOTIDE SEQUENCE [LARGE SCALE GENOMIC DNA]</scope>
    <source>
        <strain evidence="7 8">NRRL 20695</strain>
    </source>
</reference>
<name>A0A395TAU8_9HYPO</name>
<dbReference type="PANTHER" id="PTHR11913">
    <property type="entry name" value="COFILIN-RELATED"/>
    <property type="match status" value="1"/>
</dbReference>
<dbReference type="SUPFAM" id="SSF55753">
    <property type="entry name" value="Actin depolymerizing proteins"/>
    <property type="match status" value="1"/>
</dbReference>
<dbReference type="InterPro" id="IPR002108">
    <property type="entry name" value="ADF-H"/>
</dbReference>
<dbReference type="AlphaFoldDB" id="A0A395TAU8"/>
<evidence type="ECO:0000313" key="7">
    <source>
        <dbReference type="EMBL" id="RGP81808.1"/>
    </source>
</evidence>
<dbReference type="Pfam" id="PF00241">
    <property type="entry name" value="Cofilin_ADF"/>
    <property type="match status" value="1"/>
</dbReference>
<comment type="caution">
    <text evidence="7">The sequence shown here is derived from an EMBL/GenBank/DDBJ whole genome shotgun (WGS) entry which is preliminary data.</text>
</comment>
<keyword evidence="8" id="KW-1185">Reference proteome</keyword>
<sequence>MLSLSSNCIPTYEELKLAHKHRYIIYRIDKSNNEFVVDRTSQSTDWNDFISDLPEDEPRIAIYDFNFVKRTEDGITNKIVFITWSPNTANIRTKMLYASEKDSLRRSLNGIQLEILGTEYSEVSYEAVWDKAKRS</sequence>
<dbReference type="STRING" id="694270.A0A395TAU8"/>
<dbReference type="EMBL" id="PXOG01000001">
    <property type="protein sequence ID" value="RGP81808.1"/>
    <property type="molecule type" value="Genomic_DNA"/>
</dbReference>
<dbReference type="GO" id="GO:0015629">
    <property type="term" value="C:actin cytoskeleton"/>
    <property type="evidence" value="ECO:0007669"/>
    <property type="project" value="InterPro"/>
</dbReference>
<dbReference type="SMART" id="SM00102">
    <property type="entry name" value="ADF"/>
    <property type="match status" value="1"/>
</dbReference>
<dbReference type="GO" id="GO:0003779">
    <property type="term" value="F:actin binding"/>
    <property type="evidence" value="ECO:0007669"/>
    <property type="project" value="UniProtKB-KW"/>
</dbReference>
<feature type="domain" description="ADF-H" evidence="6">
    <location>
        <begin position="1"/>
        <end position="133"/>
    </location>
</feature>